<evidence type="ECO:0000256" key="2">
    <source>
        <dbReference type="ARBA" id="ARBA00009156"/>
    </source>
</evidence>
<evidence type="ECO:0000259" key="12">
    <source>
        <dbReference type="Pfam" id="PF02782"/>
    </source>
</evidence>
<reference evidence="13 14" key="1">
    <citation type="journal article" date="2024" name="Science">
        <title>Giant polyketide synthase enzymes in the biosynthesis of giant marine polyether toxins.</title>
        <authorList>
            <person name="Fallon T.R."/>
            <person name="Shende V.V."/>
            <person name="Wierzbicki I.H."/>
            <person name="Pendleton A.L."/>
            <person name="Watervoot N.F."/>
            <person name="Auber R.P."/>
            <person name="Gonzalez D.J."/>
            <person name="Wisecaver J.H."/>
            <person name="Moore B.S."/>
        </authorList>
    </citation>
    <scope>NUCLEOTIDE SEQUENCE [LARGE SCALE GENOMIC DNA]</scope>
    <source>
        <strain evidence="13 14">12B1</strain>
    </source>
</reference>
<comment type="similarity">
    <text evidence="2 10">Belongs to the FGGY kinase family.</text>
</comment>
<dbReference type="AlphaFoldDB" id="A0AB34IQ28"/>
<keyword evidence="4 10" id="KW-0808">Transferase</keyword>
<dbReference type="GO" id="GO:0004370">
    <property type="term" value="F:glycerol kinase activity"/>
    <property type="evidence" value="ECO:0007669"/>
    <property type="project" value="UniProtKB-EC"/>
</dbReference>
<gene>
    <name evidence="13" type="ORF">AB1Y20_011420</name>
</gene>
<dbReference type="GO" id="GO:0046167">
    <property type="term" value="P:glycerol-3-phosphate biosynthetic process"/>
    <property type="evidence" value="ECO:0007669"/>
    <property type="project" value="TreeGrafter"/>
</dbReference>
<evidence type="ECO:0000256" key="10">
    <source>
        <dbReference type="RuleBase" id="RU003733"/>
    </source>
</evidence>
<dbReference type="PANTHER" id="PTHR10196">
    <property type="entry name" value="SUGAR KINASE"/>
    <property type="match status" value="1"/>
</dbReference>
<dbReference type="InterPro" id="IPR018485">
    <property type="entry name" value="FGGY_C"/>
</dbReference>
<keyword evidence="6 10" id="KW-0418">Kinase</keyword>
<evidence type="ECO:0000256" key="6">
    <source>
        <dbReference type="ARBA" id="ARBA00022777"/>
    </source>
</evidence>
<dbReference type="InterPro" id="IPR018483">
    <property type="entry name" value="Carb_kinase_FGGY_CS"/>
</dbReference>
<evidence type="ECO:0000259" key="11">
    <source>
        <dbReference type="Pfam" id="PF00370"/>
    </source>
</evidence>
<dbReference type="PIRSF" id="PIRSF000538">
    <property type="entry name" value="GlpK"/>
    <property type="match status" value="1"/>
</dbReference>
<keyword evidence="5" id="KW-0547">Nucleotide-binding</keyword>
<evidence type="ECO:0000256" key="5">
    <source>
        <dbReference type="ARBA" id="ARBA00022741"/>
    </source>
</evidence>
<dbReference type="InterPro" id="IPR043129">
    <property type="entry name" value="ATPase_NBD"/>
</dbReference>
<evidence type="ECO:0000256" key="7">
    <source>
        <dbReference type="ARBA" id="ARBA00022798"/>
    </source>
</evidence>
<evidence type="ECO:0000256" key="4">
    <source>
        <dbReference type="ARBA" id="ARBA00022679"/>
    </source>
</evidence>
<evidence type="ECO:0000256" key="9">
    <source>
        <dbReference type="ARBA" id="ARBA00043149"/>
    </source>
</evidence>
<sequence length="533" mass="56212">MISALPRALLRPGARCLRAPSRARSLLASIDQGTSSSRVILYDETLTPVGSHQVELKTATSSPRPGWSQMDPMAILHTVNTSARRALEQVGAKPSDLVGIGVTNQRESTVVWDRRSGTPLCDVILWHDVRTAATSAMLAAELGGVDSLRASCGLPVSTYFSGVKLRWLLDNVPAVKQGFEEGTALFGTVDSWIIWNLTGGAHGASTRHVTDVSNASRTMLMDLNKCEWDSAAIEALGLGAVKPALPEIVSSAEPIGTVANGGALDGAPICGIIGDQQGAMIGQRCFHVGEAKITYGTGAFLLKNVGTTPVPSTHGLLSTVLYKLGPAATTTYALEGAVASCAVGINWFRDSLGMLRYASEVSELAAEVDHAHGLYFVPAFGGLLAPHWREDARGTLVGLTLAHDRRHVSRAVLDGIAHQAKDVVDSMVADTGAALKAMRVDGGVSMSDPLLQSQADLLNIDVERPADVETTAAGAAICAGLGAGVWDGIKSVPAPVSAGMSVFSPRIASDERERRRGKWRQAVTSSLNWSEQW</sequence>
<dbReference type="GO" id="GO:0006071">
    <property type="term" value="P:glycerol metabolic process"/>
    <property type="evidence" value="ECO:0007669"/>
    <property type="project" value="UniProtKB-KW"/>
</dbReference>
<dbReference type="PROSITE" id="PS00933">
    <property type="entry name" value="FGGY_KINASES_1"/>
    <property type="match status" value="1"/>
</dbReference>
<dbReference type="EMBL" id="JBGBPQ010000022">
    <property type="protein sequence ID" value="KAL1503368.1"/>
    <property type="molecule type" value="Genomic_DNA"/>
</dbReference>
<dbReference type="FunFam" id="3.30.420.40:FF:000086">
    <property type="entry name" value="Glycerol kinase"/>
    <property type="match status" value="1"/>
</dbReference>
<dbReference type="InterPro" id="IPR018484">
    <property type="entry name" value="FGGY_N"/>
</dbReference>
<dbReference type="Pfam" id="PF02782">
    <property type="entry name" value="FGGY_C"/>
    <property type="match status" value="1"/>
</dbReference>
<keyword evidence="8" id="KW-0067">ATP-binding</keyword>
<dbReference type="NCBIfam" id="NF000756">
    <property type="entry name" value="PRK00047.1"/>
    <property type="match status" value="1"/>
</dbReference>
<evidence type="ECO:0000313" key="13">
    <source>
        <dbReference type="EMBL" id="KAL1503368.1"/>
    </source>
</evidence>
<keyword evidence="7" id="KW-0319">Glycerol metabolism</keyword>
<dbReference type="GO" id="GO:0005739">
    <property type="term" value="C:mitochondrion"/>
    <property type="evidence" value="ECO:0007669"/>
    <property type="project" value="TreeGrafter"/>
</dbReference>
<keyword evidence="14" id="KW-1185">Reference proteome</keyword>
<evidence type="ECO:0000256" key="8">
    <source>
        <dbReference type="ARBA" id="ARBA00022840"/>
    </source>
</evidence>
<dbReference type="PROSITE" id="PS00445">
    <property type="entry name" value="FGGY_KINASES_2"/>
    <property type="match status" value="1"/>
</dbReference>
<dbReference type="InterPro" id="IPR000577">
    <property type="entry name" value="Carb_kinase_FGGY"/>
</dbReference>
<feature type="domain" description="Carbohydrate kinase FGGY C-terminal" evidence="12">
    <location>
        <begin position="291"/>
        <end position="481"/>
    </location>
</feature>
<evidence type="ECO:0000313" key="14">
    <source>
        <dbReference type="Proteomes" id="UP001515480"/>
    </source>
</evidence>
<protein>
    <recommendedName>
        <fullName evidence="3">glycerol kinase</fullName>
        <ecNumber evidence="3">2.7.1.30</ecNumber>
    </recommendedName>
    <alternativeName>
        <fullName evidence="9">ATP:glycerol 3-phosphotransferase</fullName>
    </alternativeName>
</protein>
<feature type="domain" description="Carbohydrate kinase FGGY N-terminal" evidence="11">
    <location>
        <begin position="28"/>
        <end position="282"/>
    </location>
</feature>
<name>A0AB34IQ28_PRYPA</name>
<comment type="pathway">
    <text evidence="1">Polyol metabolism; glycerol degradation via glycerol kinase pathway; sn-glycerol 3-phosphate from glycerol: step 1/1.</text>
</comment>
<dbReference type="GO" id="GO:0005524">
    <property type="term" value="F:ATP binding"/>
    <property type="evidence" value="ECO:0007669"/>
    <property type="project" value="UniProtKB-KW"/>
</dbReference>
<comment type="caution">
    <text evidence="13">The sequence shown here is derived from an EMBL/GenBank/DDBJ whole genome shotgun (WGS) entry which is preliminary data.</text>
</comment>
<proteinExistence type="inferred from homology"/>
<dbReference type="Pfam" id="PF00370">
    <property type="entry name" value="FGGY_N"/>
    <property type="match status" value="1"/>
</dbReference>
<dbReference type="PANTHER" id="PTHR10196:SF69">
    <property type="entry name" value="GLYCEROL KINASE"/>
    <property type="match status" value="1"/>
</dbReference>
<dbReference type="Gene3D" id="3.30.420.40">
    <property type="match status" value="2"/>
</dbReference>
<dbReference type="SUPFAM" id="SSF53067">
    <property type="entry name" value="Actin-like ATPase domain"/>
    <property type="match status" value="2"/>
</dbReference>
<organism evidence="13 14">
    <name type="scientific">Prymnesium parvum</name>
    <name type="common">Toxic golden alga</name>
    <dbReference type="NCBI Taxonomy" id="97485"/>
    <lineage>
        <taxon>Eukaryota</taxon>
        <taxon>Haptista</taxon>
        <taxon>Haptophyta</taxon>
        <taxon>Prymnesiophyceae</taxon>
        <taxon>Prymnesiales</taxon>
        <taxon>Prymnesiaceae</taxon>
        <taxon>Prymnesium</taxon>
    </lineage>
</organism>
<evidence type="ECO:0000256" key="3">
    <source>
        <dbReference type="ARBA" id="ARBA00012099"/>
    </source>
</evidence>
<dbReference type="Proteomes" id="UP001515480">
    <property type="component" value="Unassembled WGS sequence"/>
</dbReference>
<dbReference type="EC" id="2.7.1.30" evidence="3"/>
<dbReference type="GO" id="GO:0006641">
    <property type="term" value="P:triglyceride metabolic process"/>
    <property type="evidence" value="ECO:0007669"/>
    <property type="project" value="TreeGrafter"/>
</dbReference>
<accession>A0AB34IQ28</accession>
<evidence type="ECO:0000256" key="1">
    <source>
        <dbReference type="ARBA" id="ARBA00005190"/>
    </source>
</evidence>